<evidence type="ECO:0000259" key="3">
    <source>
        <dbReference type="Pfam" id="PF13231"/>
    </source>
</evidence>
<dbReference type="Pfam" id="PF16192">
    <property type="entry name" value="PMT_4TMC"/>
    <property type="match status" value="1"/>
</dbReference>
<reference evidence="5" key="1">
    <citation type="submission" date="2024-05" db="EMBL/GenBank/DDBJ databases">
        <authorList>
            <person name="Cai S.Y."/>
            <person name="Jin L.M."/>
            <person name="Li H.R."/>
        </authorList>
    </citation>
    <scope>NUCLEOTIDE SEQUENCE</scope>
    <source>
        <strain evidence="5">A5-74</strain>
    </source>
</reference>
<dbReference type="InterPro" id="IPR027005">
    <property type="entry name" value="PMT-like"/>
</dbReference>
<dbReference type="PANTHER" id="PTHR10050:SF46">
    <property type="entry name" value="PROTEIN O-MANNOSYL-TRANSFERASE 2"/>
    <property type="match status" value="1"/>
</dbReference>
<comment type="pathway">
    <text evidence="1">Protein modification; protein glycosylation.</text>
</comment>
<feature type="transmembrane region" description="Helical" evidence="1">
    <location>
        <begin position="195"/>
        <end position="216"/>
    </location>
</feature>
<feature type="transmembrane region" description="Helical" evidence="1">
    <location>
        <begin position="299"/>
        <end position="314"/>
    </location>
</feature>
<dbReference type="InterPro" id="IPR038731">
    <property type="entry name" value="RgtA/B/C-like"/>
</dbReference>
<feature type="transmembrane region" description="Helical" evidence="1">
    <location>
        <begin position="320"/>
        <end position="337"/>
    </location>
</feature>
<keyword evidence="1" id="KW-1133">Transmembrane helix</keyword>
<feature type="transmembrane region" description="Helical" evidence="1">
    <location>
        <begin position="358"/>
        <end position="376"/>
    </location>
</feature>
<protein>
    <recommendedName>
        <fullName evidence="1">Polyprenol-phosphate-mannose--protein mannosyltransferase</fullName>
        <ecNumber evidence="1">2.4.1.-</ecNumber>
    </recommendedName>
</protein>
<keyword evidence="1" id="KW-0808">Transferase</keyword>
<feature type="transmembrane region" description="Helical" evidence="1">
    <location>
        <begin position="535"/>
        <end position="559"/>
    </location>
</feature>
<dbReference type="Pfam" id="PF13231">
    <property type="entry name" value="PMT_2"/>
    <property type="match status" value="1"/>
</dbReference>
<sequence length="614" mass="67236">MQQSDPGTGATTGGADERSPALDGPVSPAARDGSSASEVTPGRRHRARRGATEPAVDLADGSQRLRGPSAVAVLDREDALGDDTDVVPIGAVPAVRPPVTPKRFRAPAVPTDTLRGWMVTLVLSAVGCVVRFWNLGMATDVGTPIFDEKYYALNAFEVWRLGGIEENPAYGVVVHPPLGKQLIALGEMLFGYTPFGWRFASAVAGTVCIFVIIRVARRLTGSTLLGGIAGVLLICDGVSHVNARVALLDIFQEMFVLIAFACLIADRAQVRSRFAAAALAPNDHPGAATRFGAKLGARWWRFGVGLSLGLATSIKWSGVYWIAFFGVLSVVWDITARRQYGVRRPVAGVVRRDLLPSLWSYVVIGIGTYIASWWAWFASESAWARHILVAETQTWNSEGLKSLAGVWHNSLWQWTWKMLDFHSSLLSPGAPGATDSNPADRHPWESKPWSWPIGTRPVLYYAPADAPAPGCGDGLQNCVRRIFLIGTPALWWIALFVAGWALWRAIGRMDWRYLAILVGYGAGYLPWFANLDRQMYFFYATPLAPFLVLGIVLVLGDVLGSRRFGVERRMLSLGFVALYVGLVVANFIWLWPMLNGDPMTQEMLRAQTWLPSWG</sequence>
<evidence type="ECO:0000313" key="5">
    <source>
        <dbReference type="EMBL" id="XCG62975.1"/>
    </source>
</evidence>
<evidence type="ECO:0000256" key="1">
    <source>
        <dbReference type="RuleBase" id="RU367007"/>
    </source>
</evidence>
<evidence type="ECO:0000256" key="2">
    <source>
        <dbReference type="SAM" id="MobiDB-lite"/>
    </source>
</evidence>
<proteinExistence type="inferred from homology"/>
<name>A0AAU8DN95_9ACTN</name>
<dbReference type="PANTHER" id="PTHR10050">
    <property type="entry name" value="DOLICHYL-PHOSPHATE-MANNOSE--PROTEIN MANNOSYLTRANSFERASE"/>
    <property type="match status" value="1"/>
</dbReference>
<evidence type="ECO:0000259" key="4">
    <source>
        <dbReference type="Pfam" id="PF16192"/>
    </source>
</evidence>
<comment type="similarity">
    <text evidence="1">Belongs to the glycosyltransferase 39 family.</text>
</comment>
<feature type="transmembrane region" description="Helical" evidence="1">
    <location>
        <begin position="510"/>
        <end position="529"/>
    </location>
</feature>
<feature type="domain" description="Glycosyltransferase RgtA/B/C/D-like" evidence="3">
    <location>
        <begin position="175"/>
        <end position="263"/>
    </location>
</feature>
<comment type="function">
    <text evidence="1">Protein O-mannosyltransferase that catalyzes the transfer of a single mannose residue from a polyprenol phospho-mannosyl lipidic donor to the hydroxyl group of selected serine and threonine residues in acceptor proteins.</text>
</comment>
<dbReference type="InterPro" id="IPR032421">
    <property type="entry name" value="PMT_4TMC"/>
</dbReference>
<organism evidence="5">
    <name type="scientific">Nakamurella sp. A5-74</name>
    <dbReference type="NCBI Taxonomy" id="3158264"/>
    <lineage>
        <taxon>Bacteria</taxon>
        <taxon>Bacillati</taxon>
        <taxon>Actinomycetota</taxon>
        <taxon>Actinomycetes</taxon>
        <taxon>Nakamurellales</taxon>
        <taxon>Nakamurellaceae</taxon>
        <taxon>Nakamurella</taxon>
    </lineage>
</organism>
<feature type="transmembrane region" description="Helical" evidence="1">
    <location>
        <begin position="482"/>
        <end position="503"/>
    </location>
</feature>
<accession>A0AAU8DN95</accession>
<feature type="transmembrane region" description="Helical" evidence="1">
    <location>
        <begin position="223"/>
        <end position="239"/>
    </location>
</feature>
<keyword evidence="1" id="KW-0472">Membrane</keyword>
<feature type="region of interest" description="Disordered" evidence="2">
    <location>
        <begin position="1"/>
        <end position="62"/>
    </location>
</feature>
<keyword evidence="1" id="KW-1003">Cell membrane</keyword>
<feature type="transmembrane region" description="Helical" evidence="1">
    <location>
        <begin position="114"/>
        <end position="133"/>
    </location>
</feature>
<dbReference type="EMBL" id="CP159218">
    <property type="protein sequence ID" value="XCG62975.1"/>
    <property type="molecule type" value="Genomic_DNA"/>
</dbReference>
<feature type="transmembrane region" description="Helical" evidence="1">
    <location>
        <begin position="245"/>
        <end position="265"/>
    </location>
</feature>
<dbReference type="GO" id="GO:0005886">
    <property type="term" value="C:plasma membrane"/>
    <property type="evidence" value="ECO:0007669"/>
    <property type="project" value="UniProtKB-SubCell"/>
</dbReference>
<dbReference type="EC" id="2.4.1.-" evidence="1"/>
<dbReference type="RefSeq" id="WP_353648590.1">
    <property type="nucleotide sequence ID" value="NZ_CP159218.1"/>
</dbReference>
<dbReference type="AlphaFoldDB" id="A0AAU8DN95"/>
<dbReference type="GO" id="GO:0004169">
    <property type="term" value="F:dolichyl-phosphate-mannose-protein mannosyltransferase activity"/>
    <property type="evidence" value="ECO:0007669"/>
    <property type="project" value="UniProtKB-UniRule"/>
</dbReference>
<feature type="transmembrane region" description="Helical" evidence="1">
    <location>
        <begin position="571"/>
        <end position="591"/>
    </location>
</feature>
<comment type="subcellular location">
    <subcellularLocation>
        <location evidence="1">Cell membrane</location>
    </subcellularLocation>
</comment>
<feature type="domain" description="Protein O-mannosyl-transferase C-terminal four TM" evidence="4">
    <location>
        <begin position="410"/>
        <end position="613"/>
    </location>
</feature>
<keyword evidence="1" id="KW-0812">Transmembrane</keyword>
<keyword evidence="1" id="KW-0328">Glycosyltransferase</keyword>
<gene>
    <name evidence="5" type="ORF">ABLG96_17435</name>
</gene>